<dbReference type="EMBL" id="JAEDAK010000001">
    <property type="protein sequence ID" value="MBH9575311.1"/>
    <property type="molecule type" value="Genomic_DNA"/>
</dbReference>
<protein>
    <submittedName>
        <fullName evidence="2">Uncharacterized protein</fullName>
    </submittedName>
</protein>
<gene>
    <name evidence="2" type="ORF">I7X39_00195</name>
</gene>
<name>A0A931NER6_9BURK</name>
<dbReference type="Proteomes" id="UP000613266">
    <property type="component" value="Unassembled WGS sequence"/>
</dbReference>
<keyword evidence="1" id="KW-0732">Signal</keyword>
<sequence>MKPAAFLLLLPALALAQGPTRTVEIEWGEARRFEAEQTLAPGHTVEACTPLEKTQQVHWTFHADGNLSFALFHRIGKRPIYAERRQRTRGLQGAFNPQQAVRHCWSWTNSGAQTVRMAFMLRH</sequence>
<keyword evidence="3" id="KW-1185">Reference proteome</keyword>
<proteinExistence type="predicted"/>
<feature type="chain" id="PRO_5037135429" evidence="1">
    <location>
        <begin position="17"/>
        <end position="123"/>
    </location>
</feature>
<evidence type="ECO:0000313" key="3">
    <source>
        <dbReference type="Proteomes" id="UP000613266"/>
    </source>
</evidence>
<organism evidence="2 3">
    <name type="scientific">Inhella proteolytica</name>
    <dbReference type="NCBI Taxonomy" id="2795029"/>
    <lineage>
        <taxon>Bacteria</taxon>
        <taxon>Pseudomonadati</taxon>
        <taxon>Pseudomonadota</taxon>
        <taxon>Betaproteobacteria</taxon>
        <taxon>Burkholderiales</taxon>
        <taxon>Sphaerotilaceae</taxon>
        <taxon>Inhella</taxon>
    </lineage>
</organism>
<accession>A0A931NER6</accession>
<evidence type="ECO:0000256" key="1">
    <source>
        <dbReference type="SAM" id="SignalP"/>
    </source>
</evidence>
<dbReference type="RefSeq" id="WP_198108936.1">
    <property type="nucleotide sequence ID" value="NZ_JAEDAK010000001.1"/>
</dbReference>
<feature type="signal peptide" evidence="1">
    <location>
        <begin position="1"/>
        <end position="16"/>
    </location>
</feature>
<dbReference type="AlphaFoldDB" id="A0A931NER6"/>
<reference evidence="2" key="1">
    <citation type="submission" date="2020-12" db="EMBL/GenBank/DDBJ databases">
        <title>The genome sequence of Inhella sp. 1Y17.</title>
        <authorList>
            <person name="Liu Y."/>
        </authorList>
    </citation>
    <scope>NUCLEOTIDE SEQUENCE</scope>
    <source>
        <strain evidence="2">1Y17</strain>
    </source>
</reference>
<evidence type="ECO:0000313" key="2">
    <source>
        <dbReference type="EMBL" id="MBH9575311.1"/>
    </source>
</evidence>
<comment type="caution">
    <text evidence="2">The sequence shown here is derived from an EMBL/GenBank/DDBJ whole genome shotgun (WGS) entry which is preliminary data.</text>
</comment>